<feature type="compositionally biased region" description="Basic and acidic residues" evidence="1">
    <location>
        <begin position="216"/>
        <end position="231"/>
    </location>
</feature>
<keyword evidence="3" id="KW-1185">Reference proteome</keyword>
<dbReference type="OrthoDB" id="6819088at2759"/>
<name>A0A9J6CGM6_POLVA</name>
<feature type="compositionally biased region" description="Acidic residues" evidence="1">
    <location>
        <begin position="196"/>
        <end position="215"/>
    </location>
</feature>
<accession>A0A9J6CGM6</accession>
<sequence length="504" mass="56538">MFGFFLAHFWNNNAAYNFTLIGWLAAGWLAHGWLTAGSRLSNEISKTTIARDFRLFVIRSEDNVILIVFLLLKITPKFSIAPLQEISAKKMATTTAPFIELDGFGFLDDSDECNDIQKLSPDTLQLKKQQPPISPIESESSSGISSLDSDDLKKQLLSSPPTISISNDEEEEEEEEEVDRVLNNGNEEKEQTDSGADGDDEELESNESGDGDNDENEKNDKQKVENQDSECQHDIKDSMTSAVNKNPQSSPTLNNSPKCNDVPILPTKVMFHNRDILNLSINTGNSGRFIQYTILPENNISCFFQNRAQYWRLGNGDEKEMPDAMIKCSCCDFTFPSINNNQLGQQGNVTGKNKNPITDSLLTFLKNHHADYNNFNASPNSINANNNVSCAQNNIINANNGMKRMYNNNNNNTPYIAYQMMQQQQQYTSNGFYANGMNGWNNHVPPQAQQQMNNGYNGTALAILNLMNPPRNSASAYQAMNNNTSRYYNNMNTNNNGFGLYKQF</sequence>
<protein>
    <submittedName>
        <fullName evidence="2">Uncharacterized protein</fullName>
    </submittedName>
</protein>
<evidence type="ECO:0000313" key="3">
    <source>
        <dbReference type="Proteomes" id="UP001107558"/>
    </source>
</evidence>
<feature type="region of interest" description="Disordered" evidence="1">
    <location>
        <begin position="121"/>
        <end position="231"/>
    </location>
</feature>
<comment type="caution">
    <text evidence="2">The sequence shown here is derived from an EMBL/GenBank/DDBJ whole genome shotgun (WGS) entry which is preliminary data.</text>
</comment>
<evidence type="ECO:0000313" key="2">
    <source>
        <dbReference type="EMBL" id="KAG5680939.1"/>
    </source>
</evidence>
<proteinExistence type="predicted"/>
<evidence type="ECO:0000256" key="1">
    <source>
        <dbReference type="SAM" id="MobiDB-lite"/>
    </source>
</evidence>
<feature type="compositionally biased region" description="Acidic residues" evidence="1">
    <location>
        <begin position="167"/>
        <end position="178"/>
    </location>
</feature>
<dbReference type="EMBL" id="JADBJN010000001">
    <property type="protein sequence ID" value="KAG5680939.1"/>
    <property type="molecule type" value="Genomic_DNA"/>
</dbReference>
<dbReference type="AlphaFoldDB" id="A0A9J6CGM6"/>
<dbReference type="Proteomes" id="UP001107558">
    <property type="component" value="Chromosome 1"/>
</dbReference>
<organism evidence="2 3">
    <name type="scientific">Polypedilum vanderplanki</name>
    <name type="common">Sleeping chironomid midge</name>
    <dbReference type="NCBI Taxonomy" id="319348"/>
    <lineage>
        <taxon>Eukaryota</taxon>
        <taxon>Metazoa</taxon>
        <taxon>Ecdysozoa</taxon>
        <taxon>Arthropoda</taxon>
        <taxon>Hexapoda</taxon>
        <taxon>Insecta</taxon>
        <taxon>Pterygota</taxon>
        <taxon>Neoptera</taxon>
        <taxon>Endopterygota</taxon>
        <taxon>Diptera</taxon>
        <taxon>Nematocera</taxon>
        <taxon>Chironomoidea</taxon>
        <taxon>Chironomidae</taxon>
        <taxon>Chironominae</taxon>
        <taxon>Polypedilum</taxon>
        <taxon>Polypedilum</taxon>
    </lineage>
</organism>
<reference evidence="2" key="1">
    <citation type="submission" date="2021-03" db="EMBL/GenBank/DDBJ databases">
        <title>Chromosome level genome of the anhydrobiotic midge Polypedilum vanderplanki.</title>
        <authorList>
            <person name="Yoshida Y."/>
            <person name="Kikawada T."/>
            <person name="Gusev O."/>
        </authorList>
    </citation>
    <scope>NUCLEOTIDE SEQUENCE</scope>
    <source>
        <strain evidence="2">NIAS01</strain>
        <tissue evidence="2">Whole body or cell culture</tissue>
    </source>
</reference>
<feature type="compositionally biased region" description="Low complexity" evidence="1">
    <location>
        <begin position="129"/>
        <end position="147"/>
    </location>
</feature>
<gene>
    <name evidence="2" type="ORF">PVAND_010415</name>
</gene>